<dbReference type="RefSeq" id="WP_166062318.1">
    <property type="nucleotide sequence ID" value="NZ_CP049889.1"/>
</dbReference>
<reference evidence="1 2" key="1">
    <citation type="journal article" date="2017" name="Int. J. Syst. Evol. Microbiol.">
        <title>Jeotgalibaca porci sp. nov. and Jeotgalibaca arthritidis sp. nov., isolated from pigs, and emended description of the genus Jeotgalibaca.</title>
        <authorList>
            <person name="Zamora L."/>
            <person name="Perez-Sancho M."/>
            <person name="Dominguez L."/>
            <person name="Fernandez-Garayzabal J.F."/>
            <person name="Vela A.I."/>
        </authorList>
    </citation>
    <scope>NUCLEOTIDE SEQUENCE [LARGE SCALE GENOMIC DNA]</scope>
    <source>
        <strain evidence="1 2">CCUG 69148</strain>
    </source>
</reference>
<organism evidence="1 2">
    <name type="scientific">Jeotgalibaca porci</name>
    <dbReference type="NCBI Taxonomy" id="1868793"/>
    <lineage>
        <taxon>Bacteria</taxon>
        <taxon>Bacillati</taxon>
        <taxon>Bacillota</taxon>
        <taxon>Bacilli</taxon>
        <taxon>Lactobacillales</taxon>
        <taxon>Carnobacteriaceae</taxon>
        <taxon>Jeotgalibaca</taxon>
    </lineage>
</organism>
<dbReference type="Proteomes" id="UP000501830">
    <property type="component" value="Chromosome"/>
</dbReference>
<evidence type="ECO:0008006" key="3">
    <source>
        <dbReference type="Google" id="ProtNLM"/>
    </source>
</evidence>
<dbReference type="EMBL" id="CP049889">
    <property type="protein sequence ID" value="QIK51265.1"/>
    <property type="molecule type" value="Genomic_DNA"/>
</dbReference>
<evidence type="ECO:0000313" key="2">
    <source>
        <dbReference type="Proteomes" id="UP000501830"/>
    </source>
</evidence>
<sequence length="71" mass="7742">MIKENKLNVGDRVQSTIAGYYKGVPATVIKLTETAEPAQGNDIKTYDIQLDTGEVLTMSTNQLEKVKGANK</sequence>
<protein>
    <recommendedName>
        <fullName evidence="3">DUF2187 domain-containing protein</fullName>
    </recommendedName>
</protein>
<dbReference type="KEGG" id="jpo:G7058_03845"/>
<evidence type="ECO:0000313" key="1">
    <source>
        <dbReference type="EMBL" id="QIK51265.1"/>
    </source>
</evidence>
<name>A0A6G7WG45_9LACT</name>
<dbReference type="GeneID" id="94552399"/>
<gene>
    <name evidence="1" type="ORF">G7058_03845</name>
</gene>
<keyword evidence="2" id="KW-1185">Reference proteome</keyword>
<proteinExistence type="predicted"/>
<dbReference type="AlphaFoldDB" id="A0A6G7WG45"/>
<accession>A0A6G7WG45</accession>